<dbReference type="Proteomes" id="UP000032566">
    <property type="component" value="Unassembled WGS sequence"/>
</dbReference>
<dbReference type="CDD" id="cd08432">
    <property type="entry name" value="PBP2_GcdR_TrpI_HvrB_AmpR_like"/>
    <property type="match status" value="1"/>
</dbReference>
<gene>
    <name evidence="6" type="ORF">RP29_07060</name>
</gene>
<dbReference type="InterPro" id="IPR036390">
    <property type="entry name" value="WH_DNA-bd_sf"/>
</dbReference>
<dbReference type="Pfam" id="PF00126">
    <property type="entry name" value="HTH_1"/>
    <property type="match status" value="1"/>
</dbReference>
<evidence type="ECO:0000313" key="6">
    <source>
        <dbReference type="EMBL" id="KJA11175.1"/>
    </source>
</evidence>
<dbReference type="SUPFAM" id="SSF53850">
    <property type="entry name" value="Periplasmic binding protein-like II"/>
    <property type="match status" value="1"/>
</dbReference>
<dbReference type="GO" id="GO:0003700">
    <property type="term" value="F:DNA-binding transcription factor activity"/>
    <property type="evidence" value="ECO:0007669"/>
    <property type="project" value="InterPro"/>
</dbReference>
<comment type="caution">
    <text evidence="6">The sequence shown here is derived from an EMBL/GenBank/DDBJ whole genome shotgun (WGS) entry which is preliminary data.</text>
</comment>
<keyword evidence="2" id="KW-0805">Transcription regulation</keyword>
<keyword evidence="3" id="KW-0238">DNA-binding</keyword>
<dbReference type="InterPro" id="IPR058163">
    <property type="entry name" value="LysR-type_TF_proteobact-type"/>
</dbReference>
<dbReference type="Gene3D" id="1.10.10.10">
    <property type="entry name" value="Winged helix-like DNA-binding domain superfamily/Winged helix DNA-binding domain"/>
    <property type="match status" value="1"/>
</dbReference>
<proteinExistence type="inferred from homology"/>
<keyword evidence="4" id="KW-0804">Transcription</keyword>
<accession>A0A0D7KA34</accession>
<evidence type="ECO:0000313" key="7">
    <source>
        <dbReference type="Proteomes" id="UP000032566"/>
    </source>
</evidence>
<evidence type="ECO:0000256" key="2">
    <source>
        <dbReference type="ARBA" id="ARBA00023015"/>
    </source>
</evidence>
<dbReference type="InterPro" id="IPR005119">
    <property type="entry name" value="LysR_subst-bd"/>
</dbReference>
<evidence type="ECO:0000259" key="5">
    <source>
        <dbReference type="PROSITE" id="PS50931"/>
    </source>
</evidence>
<dbReference type="GO" id="GO:0043565">
    <property type="term" value="F:sequence-specific DNA binding"/>
    <property type="evidence" value="ECO:0007669"/>
    <property type="project" value="TreeGrafter"/>
</dbReference>
<organism evidence="6 7">
    <name type="scientific">Acidovorax temperans</name>
    <dbReference type="NCBI Taxonomy" id="80878"/>
    <lineage>
        <taxon>Bacteria</taxon>
        <taxon>Pseudomonadati</taxon>
        <taxon>Pseudomonadota</taxon>
        <taxon>Betaproteobacteria</taxon>
        <taxon>Burkholderiales</taxon>
        <taxon>Comamonadaceae</taxon>
        <taxon>Acidovorax</taxon>
    </lineage>
</organism>
<name>A0A0D7KA34_9BURK</name>
<comment type="similarity">
    <text evidence="1">Belongs to the LysR transcriptional regulatory family.</text>
</comment>
<dbReference type="InterPro" id="IPR036388">
    <property type="entry name" value="WH-like_DNA-bd_sf"/>
</dbReference>
<evidence type="ECO:0000256" key="1">
    <source>
        <dbReference type="ARBA" id="ARBA00009437"/>
    </source>
</evidence>
<protein>
    <submittedName>
        <fullName evidence="6">LysR family transcriptional regulator</fullName>
    </submittedName>
</protein>
<reference evidence="6 7" key="1">
    <citation type="submission" date="2014-12" db="EMBL/GenBank/DDBJ databases">
        <title>Isolation of bacteria from lake water.</title>
        <authorList>
            <person name="Sheng K.-Y."/>
            <person name="Chin P.-S."/>
            <person name="Chan K.-G."/>
            <person name="Tan G.S."/>
        </authorList>
    </citation>
    <scope>NUCLEOTIDE SEQUENCE [LARGE SCALE GENOMIC DNA]</scope>
    <source>
        <strain evidence="6 7">KY4</strain>
    </source>
</reference>
<dbReference type="PRINTS" id="PR00039">
    <property type="entry name" value="HTHLYSR"/>
</dbReference>
<dbReference type="PROSITE" id="PS50931">
    <property type="entry name" value="HTH_LYSR"/>
    <property type="match status" value="1"/>
</dbReference>
<feature type="domain" description="HTH lysR-type" evidence="5">
    <location>
        <begin position="20"/>
        <end position="73"/>
    </location>
</feature>
<dbReference type="RefSeq" id="WP_044396984.1">
    <property type="nucleotide sequence ID" value="NZ_JXYQ01000019.1"/>
</dbReference>
<dbReference type="InterPro" id="IPR000847">
    <property type="entry name" value="LysR_HTH_N"/>
</dbReference>
<dbReference type="Gene3D" id="3.40.190.10">
    <property type="entry name" value="Periplasmic binding protein-like II"/>
    <property type="match status" value="2"/>
</dbReference>
<evidence type="ECO:0000256" key="4">
    <source>
        <dbReference type="ARBA" id="ARBA00023163"/>
    </source>
</evidence>
<dbReference type="PATRIC" id="fig|80878.5.peg.736"/>
<dbReference type="SUPFAM" id="SSF46785">
    <property type="entry name" value="Winged helix' DNA-binding domain"/>
    <property type="match status" value="1"/>
</dbReference>
<dbReference type="PANTHER" id="PTHR30537">
    <property type="entry name" value="HTH-TYPE TRANSCRIPTIONAL REGULATOR"/>
    <property type="match status" value="1"/>
</dbReference>
<sequence length="331" mass="36504">MTPAENAPAIVRTRAVATGHWRAFLAVAKHLNFRAAADELALTQSAVSRQIQALEDEVGVPLFLRHTRAVELTSAGAQLHRAVGPAIERMDAAVRLVRQTAGRRSVAITTWASFASMWLIPRLEEFQRDHPGIDIRIDASDAQLDLDTSDVDLALRYSVPGPATQGGMRLFGEQLAVVASPWLLKGKPELRKPADVAQFTLIEASDAHRSAHLEWLSWRRWLDIHGVDKLQPERWLYFNYAHQIAQAALSGQGLALSRMPLIADALAAGDLLEVLPQHRIDTPLAYWLMVGPRSAQRPEVKAFCTWLAAQAEITRAAIGDGPDPDTQDHLD</sequence>
<dbReference type="Pfam" id="PF03466">
    <property type="entry name" value="LysR_substrate"/>
    <property type="match status" value="1"/>
</dbReference>
<dbReference type="OrthoDB" id="8688993at2"/>
<keyword evidence="7" id="KW-1185">Reference proteome</keyword>
<dbReference type="EMBL" id="JXYQ01000019">
    <property type="protein sequence ID" value="KJA11175.1"/>
    <property type="molecule type" value="Genomic_DNA"/>
</dbReference>
<dbReference type="AlphaFoldDB" id="A0A0D7KA34"/>
<dbReference type="FunFam" id="1.10.10.10:FF:000001">
    <property type="entry name" value="LysR family transcriptional regulator"/>
    <property type="match status" value="1"/>
</dbReference>
<dbReference type="STRING" id="80878.RP29_07060"/>
<dbReference type="PANTHER" id="PTHR30537:SF26">
    <property type="entry name" value="GLYCINE CLEAVAGE SYSTEM TRANSCRIPTIONAL ACTIVATOR"/>
    <property type="match status" value="1"/>
</dbReference>
<dbReference type="GO" id="GO:0006351">
    <property type="term" value="P:DNA-templated transcription"/>
    <property type="evidence" value="ECO:0007669"/>
    <property type="project" value="TreeGrafter"/>
</dbReference>
<evidence type="ECO:0000256" key="3">
    <source>
        <dbReference type="ARBA" id="ARBA00023125"/>
    </source>
</evidence>